<dbReference type="AlphaFoldDB" id="A0A0U1LUH2"/>
<gene>
    <name evidence="8" type="ORF">PISL3812_04061</name>
</gene>
<dbReference type="PROSITE" id="PS51682">
    <property type="entry name" value="SAM_OMT_I"/>
    <property type="match status" value="1"/>
</dbReference>
<dbReference type="EMBL" id="CVMT01000003">
    <property type="protein sequence ID" value="CRG87047.1"/>
    <property type="molecule type" value="Genomic_DNA"/>
</dbReference>
<dbReference type="Proteomes" id="UP000054383">
    <property type="component" value="Unassembled WGS sequence"/>
</dbReference>
<keyword evidence="3 8" id="KW-0808">Transferase</keyword>
<comment type="similarity">
    <text evidence="6">Belongs to the class I-like SAM-binding methyltransferase superfamily. Cation-dependent O-methyltransferase family.</text>
</comment>
<evidence type="ECO:0000256" key="5">
    <source>
        <dbReference type="ARBA" id="ARBA00022939"/>
    </source>
</evidence>
<reference evidence="8 9" key="1">
    <citation type="submission" date="2015-04" db="EMBL/GenBank/DDBJ databases">
        <authorList>
            <person name="Syromyatnikov M.Y."/>
            <person name="Popov V.N."/>
        </authorList>
    </citation>
    <scope>NUCLEOTIDE SEQUENCE [LARGE SCALE GENOMIC DNA]</scope>
    <source>
        <strain evidence="8">WF-38-12</strain>
    </source>
</reference>
<protein>
    <recommendedName>
        <fullName evidence="1">catechol O-methyltransferase</fullName>
        <ecNumber evidence="1">2.1.1.6</ecNumber>
    </recommendedName>
</protein>
<keyword evidence="5" id="KW-0128">Catecholamine metabolism</keyword>
<dbReference type="InterPro" id="IPR002935">
    <property type="entry name" value="SAM_O-MeTrfase"/>
</dbReference>
<evidence type="ECO:0000313" key="9">
    <source>
        <dbReference type="Proteomes" id="UP000054383"/>
    </source>
</evidence>
<dbReference type="InterPro" id="IPR029063">
    <property type="entry name" value="SAM-dependent_MTases_sf"/>
</dbReference>
<evidence type="ECO:0000256" key="6">
    <source>
        <dbReference type="ARBA" id="ARBA00023453"/>
    </source>
</evidence>
<dbReference type="GO" id="GO:0006584">
    <property type="term" value="P:catecholamine metabolic process"/>
    <property type="evidence" value="ECO:0007669"/>
    <property type="project" value="UniProtKB-KW"/>
</dbReference>
<dbReference type="OrthoDB" id="186626at2759"/>
<feature type="region of interest" description="Disordered" evidence="7">
    <location>
        <begin position="226"/>
        <end position="249"/>
    </location>
</feature>
<dbReference type="GO" id="GO:0008171">
    <property type="term" value="F:O-methyltransferase activity"/>
    <property type="evidence" value="ECO:0007669"/>
    <property type="project" value="InterPro"/>
</dbReference>
<dbReference type="GO" id="GO:0032259">
    <property type="term" value="P:methylation"/>
    <property type="evidence" value="ECO:0007669"/>
    <property type="project" value="UniProtKB-KW"/>
</dbReference>
<evidence type="ECO:0000256" key="7">
    <source>
        <dbReference type="SAM" id="MobiDB-lite"/>
    </source>
</evidence>
<dbReference type="SUPFAM" id="SSF53335">
    <property type="entry name" value="S-adenosyl-L-methionine-dependent methyltransferases"/>
    <property type="match status" value="1"/>
</dbReference>
<evidence type="ECO:0000256" key="2">
    <source>
        <dbReference type="ARBA" id="ARBA00022603"/>
    </source>
</evidence>
<keyword evidence="2 8" id="KW-0489">Methyltransferase</keyword>
<evidence type="ECO:0000313" key="8">
    <source>
        <dbReference type="EMBL" id="CRG87047.1"/>
    </source>
</evidence>
<dbReference type="CDD" id="cd02440">
    <property type="entry name" value="AdoMet_MTases"/>
    <property type="match status" value="1"/>
</dbReference>
<dbReference type="OMA" id="KWRVHRT"/>
<dbReference type="PANTHER" id="PTHR43836">
    <property type="entry name" value="CATECHOL O-METHYLTRANSFERASE 1-RELATED"/>
    <property type="match status" value="1"/>
</dbReference>
<evidence type="ECO:0000256" key="3">
    <source>
        <dbReference type="ARBA" id="ARBA00022679"/>
    </source>
</evidence>
<organism evidence="8 9">
    <name type="scientific">Talaromyces islandicus</name>
    <name type="common">Penicillium islandicum</name>
    <dbReference type="NCBI Taxonomy" id="28573"/>
    <lineage>
        <taxon>Eukaryota</taxon>
        <taxon>Fungi</taxon>
        <taxon>Dikarya</taxon>
        <taxon>Ascomycota</taxon>
        <taxon>Pezizomycotina</taxon>
        <taxon>Eurotiomycetes</taxon>
        <taxon>Eurotiomycetidae</taxon>
        <taxon>Eurotiales</taxon>
        <taxon>Trichocomaceae</taxon>
        <taxon>Talaromyces</taxon>
        <taxon>Talaromyces sect. Islandici</taxon>
    </lineage>
</organism>
<dbReference type="Pfam" id="PF01596">
    <property type="entry name" value="Methyltransf_3"/>
    <property type="match status" value="1"/>
</dbReference>
<proteinExistence type="inferred from homology"/>
<accession>A0A0U1LUH2</accession>
<evidence type="ECO:0000256" key="1">
    <source>
        <dbReference type="ARBA" id="ARBA00012880"/>
    </source>
</evidence>
<sequence length="281" mass="31530">MSPRRSAPPFVPKPLSWCLDGRETGLLHYVFSRPDLEDLRGSPSKVLQAIDDYSEQYKYLMNIGSTKGKCICDLIAANKPSVIIELGGYVGYSAILFADAMRANGGKQYLSLEVNPEMAAVSSVLVELAGLRELVRTMIGPSDESLVRLIRVEKKISTADMVFIDHWQELYLPDLRLLEQLNVLKPGVSRLVADNMMLSGSMDYQQWLRATPAKKREMNKKTIEDFEKSRLKRKQPSSASGHQPRLGNPNLIYETMTKIFDLGSYQDGVEITKVIGEEDKA</sequence>
<dbReference type="Gene3D" id="3.40.50.150">
    <property type="entry name" value="Vaccinia Virus protein VP39"/>
    <property type="match status" value="1"/>
</dbReference>
<evidence type="ECO:0000256" key="4">
    <source>
        <dbReference type="ARBA" id="ARBA00022691"/>
    </source>
</evidence>
<name>A0A0U1LUH2_TALIS</name>
<dbReference type="STRING" id="28573.A0A0U1LUH2"/>
<keyword evidence="9" id="KW-1185">Reference proteome</keyword>
<keyword evidence="4" id="KW-0949">S-adenosyl-L-methionine</keyword>
<dbReference type="PANTHER" id="PTHR43836:SF2">
    <property type="entry name" value="CATECHOL O-METHYLTRANSFERASE 1-RELATED"/>
    <property type="match status" value="1"/>
</dbReference>
<dbReference type="EC" id="2.1.1.6" evidence="1"/>